<dbReference type="InterPro" id="IPR036865">
    <property type="entry name" value="CRAL-TRIO_dom_sf"/>
</dbReference>
<dbReference type="GO" id="GO:0016853">
    <property type="term" value="F:isomerase activity"/>
    <property type="evidence" value="ECO:0007669"/>
    <property type="project" value="UniProtKB-KW"/>
</dbReference>
<feature type="domain" description="CRAL-TRIO" evidence="1">
    <location>
        <begin position="1"/>
        <end position="91"/>
    </location>
</feature>
<evidence type="ECO:0000313" key="3">
    <source>
        <dbReference type="Proteomes" id="UP001642464"/>
    </source>
</evidence>
<gene>
    <name evidence="2" type="ORF">SCF082_LOCUS53029</name>
</gene>
<evidence type="ECO:0000313" key="2">
    <source>
        <dbReference type="EMBL" id="CAK9114464.1"/>
    </source>
</evidence>
<protein>
    <submittedName>
        <fullName evidence="2">Peptidyl-prolyl cis-trans isomerase</fullName>
    </submittedName>
</protein>
<keyword evidence="3" id="KW-1185">Reference proteome</keyword>
<accession>A0ABP0SQ94</accession>
<dbReference type="SUPFAM" id="SSF52087">
    <property type="entry name" value="CRAL/TRIO domain"/>
    <property type="match status" value="1"/>
</dbReference>
<dbReference type="InterPro" id="IPR001251">
    <property type="entry name" value="CRAL-TRIO_dom"/>
</dbReference>
<dbReference type="Gene3D" id="3.40.525.10">
    <property type="entry name" value="CRAL-TRIO lipid binding domain"/>
    <property type="match status" value="1"/>
</dbReference>
<proteinExistence type="predicted"/>
<evidence type="ECO:0000259" key="1">
    <source>
        <dbReference type="PROSITE" id="PS50191"/>
    </source>
</evidence>
<dbReference type="PROSITE" id="PS50191">
    <property type="entry name" value="CRAL_TRIO"/>
    <property type="match status" value="1"/>
</dbReference>
<comment type="caution">
    <text evidence="2">The sequence shown here is derived from an EMBL/GenBank/DDBJ whole genome shotgun (WGS) entry which is preliminary data.</text>
</comment>
<dbReference type="Proteomes" id="UP001642464">
    <property type="component" value="Unassembled WGS sequence"/>
</dbReference>
<keyword evidence="2" id="KW-0413">Isomerase</keyword>
<dbReference type="EMBL" id="CAXAMM010044384">
    <property type="protein sequence ID" value="CAK9114464.1"/>
    <property type="molecule type" value="Genomic_DNA"/>
</dbReference>
<dbReference type="Pfam" id="PF00650">
    <property type="entry name" value="CRAL_TRIO"/>
    <property type="match status" value="1"/>
</dbReference>
<organism evidence="2 3">
    <name type="scientific">Durusdinium trenchii</name>
    <dbReference type="NCBI Taxonomy" id="1381693"/>
    <lineage>
        <taxon>Eukaryota</taxon>
        <taxon>Sar</taxon>
        <taxon>Alveolata</taxon>
        <taxon>Dinophyceae</taxon>
        <taxon>Suessiales</taxon>
        <taxon>Symbiodiniaceae</taxon>
        <taxon>Durusdinium</taxon>
    </lineage>
</organism>
<name>A0ABP0SQ94_9DINO</name>
<dbReference type="CDD" id="cd00170">
    <property type="entry name" value="SEC14"/>
    <property type="match status" value="1"/>
</dbReference>
<sequence length="91" mass="10424">MKLLPFLQSCARIISAHYPERLSRLIIFPVPRVAIVILGIIQRLLDPVTFNKFILVTGDDQIGSPCNAKELQKYVSKDCLPEHSWPMYEDL</sequence>
<reference evidence="2 3" key="1">
    <citation type="submission" date="2024-02" db="EMBL/GenBank/DDBJ databases">
        <authorList>
            <person name="Chen Y."/>
            <person name="Shah S."/>
            <person name="Dougan E. K."/>
            <person name="Thang M."/>
            <person name="Chan C."/>
        </authorList>
    </citation>
    <scope>NUCLEOTIDE SEQUENCE [LARGE SCALE GENOMIC DNA]</scope>
</reference>